<dbReference type="Proteomes" id="UP000256805">
    <property type="component" value="Unassembled WGS sequence"/>
</dbReference>
<feature type="compositionally biased region" description="Basic residues" evidence="1">
    <location>
        <begin position="31"/>
        <end position="40"/>
    </location>
</feature>
<reference evidence="2 3" key="1">
    <citation type="submission" date="2018-01" db="EMBL/GenBank/DDBJ databases">
        <authorList>
            <person name="Gaut B.S."/>
            <person name="Morton B.R."/>
            <person name="Clegg M.T."/>
            <person name="Duvall M.R."/>
        </authorList>
    </citation>
    <scope>NUCLEOTIDE SEQUENCE [LARGE SCALE GENOMIC DNA]</scope>
    <source>
        <strain evidence="2">Cupriavidus taiwanensis cmp 52</strain>
    </source>
</reference>
<organism evidence="2 3">
    <name type="scientific">Cupriavidus taiwanensis</name>
    <dbReference type="NCBI Taxonomy" id="164546"/>
    <lineage>
        <taxon>Bacteria</taxon>
        <taxon>Pseudomonadati</taxon>
        <taxon>Pseudomonadota</taxon>
        <taxon>Betaproteobacteria</taxon>
        <taxon>Burkholderiales</taxon>
        <taxon>Burkholderiaceae</taxon>
        <taxon>Cupriavidus</taxon>
    </lineage>
</organism>
<dbReference type="AlphaFoldDB" id="A0A375J8W8"/>
<gene>
    <name evidence="2" type="ORF">CBM2634_B160446</name>
</gene>
<evidence type="ECO:0000256" key="1">
    <source>
        <dbReference type="SAM" id="MobiDB-lite"/>
    </source>
</evidence>
<proteinExistence type="predicted"/>
<sequence>MRTGADRKRCAGVCPGAKKGGKAGRGPKIWPRSRVRCASA</sequence>
<protein>
    <submittedName>
        <fullName evidence="2">Uncharacterized protein</fullName>
    </submittedName>
</protein>
<evidence type="ECO:0000313" key="2">
    <source>
        <dbReference type="EMBL" id="SPS00560.1"/>
    </source>
</evidence>
<evidence type="ECO:0000313" key="3">
    <source>
        <dbReference type="Proteomes" id="UP000256805"/>
    </source>
</evidence>
<dbReference type="EMBL" id="OVTA01000039">
    <property type="protein sequence ID" value="SPS00560.1"/>
    <property type="molecule type" value="Genomic_DNA"/>
</dbReference>
<accession>A0A375J8W8</accession>
<name>A0A375J8W8_9BURK</name>
<feature type="region of interest" description="Disordered" evidence="1">
    <location>
        <begin position="18"/>
        <end position="40"/>
    </location>
</feature>